<evidence type="ECO:0000313" key="4">
    <source>
        <dbReference type="Proteomes" id="UP000011761"/>
    </source>
</evidence>
<dbReference type="AlphaFoldDB" id="M2MRU2"/>
<evidence type="ECO:0000256" key="2">
    <source>
        <dbReference type="ARBA" id="ARBA00023043"/>
    </source>
</evidence>
<dbReference type="GeneID" id="19110421"/>
<keyword evidence="4" id="KW-1185">Reference proteome</keyword>
<reference evidence="3 4" key="1">
    <citation type="journal article" date="2012" name="PLoS Pathog.">
        <title>Diverse lifestyles and strategies of plant pathogenesis encoded in the genomes of eighteen Dothideomycetes fungi.</title>
        <authorList>
            <person name="Ohm R.A."/>
            <person name="Feau N."/>
            <person name="Henrissat B."/>
            <person name="Schoch C.L."/>
            <person name="Horwitz B.A."/>
            <person name="Barry K.W."/>
            <person name="Condon B.J."/>
            <person name="Copeland A.C."/>
            <person name="Dhillon B."/>
            <person name="Glaser F."/>
            <person name="Hesse C.N."/>
            <person name="Kosti I."/>
            <person name="LaButti K."/>
            <person name="Lindquist E.A."/>
            <person name="Lucas S."/>
            <person name="Salamov A.A."/>
            <person name="Bradshaw R.E."/>
            <person name="Ciuffetti L."/>
            <person name="Hamelin R.C."/>
            <person name="Kema G.H.J."/>
            <person name="Lawrence C."/>
            <person name="Scott J.A."/>
            <person name="Spatafora J.W."/>
            <person name="Turgeon B.G."/>
            <person name="de Wit P.J.G.M."/>
            <person name="Zhong S."/>
            <person name="Goodwin S.B."/>
            <person name="Grigoriev I.V."/>
        </authorList>
    </citation>
    <scope>NUCLEOTIDE SEQUENCE [LARGE SCALE GENOMIC DNA]</scope>
    <source>
        <strain evidence="3 4">UAMH 10762</strain>
    </source>
</reference>
<organism evidence="3 4">
    <name type="scientific">Baudoinia panamericana (strain UAMH 10762)</name>
    <name type="common">Angels' share fungus</name>
    <name type="synonym">Baudoinia compniacensis (strain UAMH 10762)</name>
    <dbReference type="NCBI Taxonomy" id="717646"/>
    <lineage>
        <taxon>Eukaryota</taxon>
        <taxon>Fungi</taxon>
        <taxon>Dikarya</taxon>
        <taxon>Ascomycota</taxon>
        <taxon>Pezizomycotina</taxon>
        <taxon>Dothideomycetes</taxon>
        <taxon>Dothideomycetidae</taxon>
        <taxon>Mycosphaerellales</taxon>
        <taxon>Teratosphaeriaceae</taxon>
        <taxon>Baudoinia</taxon>
    </lineage>
</organism>
<dbReference type="PANTHER" id="PTHR24189">
    <property type="entry name" value="MYOTROPHIN"/>
    <property type="match status" value="1"/>
</dbReference>
<evidence type="ECO:0000256" key="1">
    <source>
        <dbReference type="ARBA" id="ARBA00022737"/>
    </source>
</evidence>
<keyword evidence="2" id="KW-0040">ANK repeat</keyword>
<dbReference type="InterPro" id="IPR036770">
    <property type="entry name" value="Ankyrin_rpt-contain_sf"/>
</dbReference>
<sequence length="701" mass="77676">MALPNGLLGAATYDLYRALAMLYRAVEDVDGSNTLALSTFPEAHSTAHEDLLTIRTLMSGLDHRAMRTRRRSRSVTHARNLHLEDFSKYCSRTEHNRVHIRVRRRWDERGQLCRRPVEFKASITCIPVKGPRAQAVTAEIGEVETAAGFLSLTPCLSLRNVMSTDAQIFRLIDRDDVVGVQQLLRSGKASVRDCDMYGWDVLHRATWECSAELFSTLLSEGADPNSITGLSSSCMLLCGGNDYHQKIRLALEAGADPTVLPDGQFSLAHMTGKVLASVLRISSAYLDLSLRDPCGKTLLIAAAAVTHNVDQAQVLRLLLRAGSDPHAYDFDGNTALHLIIGAMQPGQHHCLAAIVELLNAGINLCWYNDKGQSALDLACNDLAEHGSFRRDSLHRALLRSGRIVNDERLLAQPVFTSTYRGIEGELDLEGDSQHHLPSLRAGVLERLIGLVDCGGAFAQYCLHEAAVDRTLAALAGRTESNVDELLDNALQYLRRMLAGKRHIVLATKHQLRYQTWLPYCRYLNSLKLSEESEVAALLEYDWSRPVDFGDVMSSFADNLIVRLEQMEAKGVRRDKINEITIKIESTLLNTPQPTELYVASGVEGEHFAGLTNVLERRYTDAQHTRRDSMSPEERPKHLSVLETPACFYAPYAVLPSPTLAHIEAAEAADLCVAAGNMAREGRRHKVRMSDCSVDEGTEAFD</sequence>
<gene>
    <name evidence="3" type="ORF">BAUCODRAFT_26389</name>
</gene>
<dbReference type="KEGG" id="bcom:BAUCODRAFT_26389"/>
<dbReference type="RefSeq" id="XP_007678566.1">
    <property type="nucleotide sequence ID" value="XM_007680376.1"/>
</dbReference>
<dbReference type="EMBL" id="KB445559">
    <property type="protein sequence ID" value="EMC94213.1"/>
    <property type="molecule type" value="Genomic_DNA"/>
</dbReference>
<dbReference type="OrthoDB" id="539213at2759"/>
<evidence type="ECO:0000313" key="3">
    <source>
        <dbReference type="EMBL" id="EMC94213.1"/>
    </source>
</evidence>
<keyword evidence="1" id="KW-0677">Repeat</keyword>
<dbReference type="InterPro" id="IPR050745">
    <property type="entry name" value="Multifunctional_regulatory"/>
</dbReference>
<dbReference type="STRING" id="717646.M2MRU2"/>
<dbReference type="SUPFAM" id="SSF48403">
    <property type="entry name" value="Ankyrin repeat"/>
    <property type="match status" value="1"/>
</dbReference>
<dbReference type="SMART" id="SM00248">
    <property type="entry name" value="ANK"/>
    <property type="match status" value="4"/>
</dbReference>
<dbReference type="Gene3D" id="1.25.40.20">
    <property type="entry name" value="Ankyrin repeat-containing domain"/>
    <property type="match status" value="1"/>
</dbReference>
<dbReference type="InterPro" id="IPR002110">
    <property type="entry name" value="Ankyrin_rpt"/>
</dbReference>
<accession>M2MRU2</accession>
<protein>
    <submittedName>
        <fullName evidence="3">Uncharacterized protein</fullName>
    </submittedName>
</protein>
<proteinExistence type="predicted"/>
<dbReference type="PANTHER" id="PTHR24189:SF50">
    <property type="entry name" value="ANKYRIN REPEAT AND SOCS BOX PROTEIN 2"/>
    <property type="match status" value="1"/>
</dbReference>
<dbReference type="HOGENOM" id="CLU_393279_0_0_1"/>
<name>M2MRU2_BAUPA</name>
<dbReference type="Proteomes" id="UP000011761">
    <property type="component" value="Unassembled WGS sequence"/>
</dbReference>